<dbReference type="InterPro" id="IPR001568">
    <property type="entry name" value="RNase_T2-like"/>
</dbReference>
<accession>A0A1J9RH23</accession>
<dbReference type="InterPro" id="IPR036430">
    <property type="entry name" value="RNase_T2-like_sf"/>
</dbReference>
<comment type="caution">
    <text evidence="3">The sequence shown here is derived from an EMBL/GenBank/DDBJ whole genome shotgun (WGS) entry which is preliminary data.</text>
</comment>
<gene>
    <name evidence="3" type="ORF">ACJ73_00737</name>
</gene>
<organism evidence="3 4">
    <name type="scientific">Blastomyces percursus</name>
    <dbReference type="NCBI Taxonomy" id="1658174"/>
    <lineage>
        <taxon>Eukaryota</taxon>
        <taxon>Fungi</taxon>
        <taxon>Dikarya</taxon>
        <taxon>Ascomycota</taxon>
        <taxon>Pezizomycotina</taxon>
        <taxon>Eurotiomycetes</taxon>
        <taxon>Eurotiomycetidae</taxon>
        <taxon>Onygenales</taxon>
        <taxon>Ajellomycetaceae</taxon>
        <taxon>Blastomyces</taxon>
    </lineage>
</organism>
<dbReference type="SUPFAM" id="SSF55895">
    <property type="entry name" value="Ribonuclease Rh-like"/>
    <property type="match status" value="1"/>
</dbReference>
<evidence type="ECO:0000313" key="4">
    <source>
        <dbReference type="Proteomes" id="UP000242791"/>
    </source>
</evidence>
<dbReference type="PROSITE" id="PS00530">
    <property type="entry name" value="RNASE_T2_1"/>
    <property type="match status" value="1"/>
</dbReference>
<name>A0A1J9RH23_9EURO</name>
<dbReference type="GO" id="GO:0003723">
    <property type="term" value="F:RNA binding"/>
    <property type="evidence" value="ECO:0007669"/>
    <property type="project" value="InterPro"/>
</dbReference>
<proteinExistence type="inferred from homology"/>
<evidence type="ECO:0000256" key="2">
    <source>
        <dbReference type="RuleBase" id="RU004328"/>
    </source>
</evidence>
<dbReference type="VEuPathDB" id="FungiDB:ACJ73_00737"/>
<reference evidence="3 4" key="1">
    <citation type="submission" date="2015-08" db="EMBL/GenBank/DDBJ databases">
        <title>Emmonsia species relationships and genome sequence.</title>
        <authorList>
            <person name="Cuomo C.A."/>
            <person name="Schwartz I.S."/>
            <person name="Kenyon C."/>
            <person name="De Hoog G.S."/>
            <person name="Govender N.P."/>
            <person name="Botha A."/>
            <person name="Moreno L."/>
            <person name="De Vries M."/>
            <person name="Munoz J.F."/>
            <person name="Stielow J.B."/>
        </authorList>
    </citation>
    <scope>NUCLEOTIDE SEQUENCE [LARGE SCALE GENOMIC DNA]</scope>
    <source>
        <strain evidence="3 4">EI222</strain>
    </source>
</reference>
<dbReference type="EMBL" id="LGTZ01000056">
    <property type="protein sequence ID" value="OJD27855.1"/>
    <property type="molecule type" value="Genomic_DNA"/>
</dbReference>
<dbReference type="GO" id="GO:0033897">
    <property type="term" value="F:ribonuclease T2 activity"/>
    <property type="evidence" value="ECO:0007669"/>
    <property type="project" value="InterPro"/>
</dbReference>
<protein>
    <submittedName>
        <fullName evidence="3">Ribonuclease T2</fullName>
    </submittedName>
</protein>
<dbReference type="Pfam" id="PF00445">
    <property type="entry name" value="Ribonuclease_T2"/>
    <property type="match status" value="1"/>
</dbReference>
<dbReference type="InterPro" id="IPR018188">
    <property type="entry name" value="RNase_T2_His_AS_1"/>
</dbReference>
<sequence length="121" mass="13419">MPSIPTLRSPAIALLFSPSSSCRTCWQLRPHVLAISELSCHGSSQRICCFNSPGGLPLLTQFWDTDPVTRSADSWTIHGLWPDNCDGSYEQDCDKSREYSNITAIVEARGRTQALNDVNTF</sequence>
<dbReference type="Proteomes" id="UP000242791">
    <property type="component" value="Unassembled WGS sequence"/>
</dbReference>
<evidence type="ECO:0000313" key="3">
    <source>
        <dbReference type="EMBL" id="OJD27855.1"/>
    </source>
</evidence>
<dbReference type="Gene3D" id="3.90.730.10">
    <property type="entry name" value="Ribonuclease T2-like"/>
    <property type="match status" value="1"/>
</dbReference>
<keyword evidence="4" id="KW-1185">Reference proteome</keyword>
<dbReference type="OrthoDB" id="435754at2759"/>
<comment type="similarity">
    <text evidence="1 2">Belongs to the RNase T2 family.</text>
</comment>
<dbReference type="AlphaFoldDB" id="A0A1J9RH23"/>
<evidence type="ECO:0000256" key="1">
    <source>
        <dbReference type="ARBA" id="ARBA00007469"/>
    </source>
</evidence>